<dbReference type="EMBL" id="QMFY01000002">
    <property type="protein sequence ID" value="RAW02109.1"/>
    <property type="molecule type" value="Genomic_DNA"/>
</dbReference>
<gene>
    <name evidence="3" type="ORF">DQQ10_06045</name>
</gene>
<feature type="chain" id="PRO_5017066430" description="SusE outer membrane protein domain-containing protein" evidence="1">
    <location>
        <begin position="19"/>
        <end position="576"/>
    </location>
</feature>
<comment type="caution">
    <text evidence="3">The sequence shown here is derived from an EMBL/GenBank/DDBJ whole genome shotgun (WGS) entry which is preliminary data.</text>
</comment>
<dbReference type="OrthoDB" id="975117at2"/>
<accession>A0A364Y5G6</accession>
<feature type="domain" description="SusE outer membrane protein" evidence="2">
    <location>
        <begin position="26"/>
        <end position="131"/>
    </location>
</feature>
<keyword evidence="1" id="KW-0732">Signal</keyword>
<evidence type="ECO:0000259" key="2">
    <source>
        <dbReference type="Pfam" id="PF14292"/>
    </source>
</evidence>
<proteinExistence type="predicted"/>
<name>A0A364Y5G6_9BACT</name>
<feature type="signal peptide" evidence="1">
    <location>
        <begin position="1"/>
        <end position="18"/>
    </location>
</feature>
<evidence type="ECO:0000256" key="1">
    <source>
        <dbReference type="SAM" id="SignalP"/>
    </source>
</evidence>
<dbReference type="Gene3D" id="2.60.40.3620">
    <property type="match status" value="2"/>
</dbReference>
<dbReference type="Proteomes" id="UP000251889">
    <property type="component" value="Unassembled WGS sequence"/>
</dbReference>
<sequence length="576" mass="62695">MKKIYAYLSLILLTTVWACDEKDNMEPVGNWEITSAVITGPSDNANVVLDENSPTAVTRFEWQAAATSNQFIVKYTVALVPKGSTNYDQPIALWTPGNAGRELFVLPNAKQIDYALWAACYPAGADVELDWVVISKAIEKTAVATQRIKIKRFETEYMPTTLFLTGQAAEQGADLAKAVQLRARKNAEGDATNVFEVYTHLNAGTTFFFRDEKSEQSRQYGGENGVLTCGEPIEAPTTGEYKVVVDLDNNSYSLTKIDRWSLVGDAVEGGWGGDVPLVYIGNGVWQKEVMFLQSAGWIFRANGDWGYQMKRVKGTATADNKGGQVIIQSDAEAAGIAFEDMPGTTGPHIVKLDLSVTGPSYTLTKVAVPNSAIIGKAADINANAVNGSFSIEGDAPTELYLLEDGEMIIKFTKDGDVFKSAKYVALQAAKTYSLNSKADGSGEMFGGDDDGNIAVDHDQAYQINVDFEGGELSWKHYNIKLFHWDEDGGGWDARQELLMTYTHPYKYEVTGTLSAGFHSKFISPWDVQFGSAATALTGTMTNGGPNFKGITSGGSYKATIEITDDYTSADYSFVKQ</sequence>
<dbReference type="AlphaFoldDB" id="A0A364Y5G6"/>
<organism evidence="3 4">
    <name type="scientific">Pseudochryseolinea flava</name>
    <dbReference type="NCBI Taxonomy" id="2059302"/>
    <lineage>
        <taxon>Bacteria</taxon>
        <taxon>Pseudomonadati</taxon>
        <taxon>Bacteroidota</taxon>
        <taxon>Cytophagia</taxon>
        <taxon>Cytophagales</taxon>
        <taxon>Fulvivirgaceae</taxon>
        <taxon>Pseudochryseolinea</taxon>
    </lineage>
</organism>
<evidence type="ECO:0000313" key="3">
    <source>
        <dbReference type="EMBL" id="RAW02109.1"/>
    </source>
</evidence>
<dbReference type="Pfam" id="PF14292">
    <property type="entry name" value="SusE"/>
    <property type="match status" value="1"/>
</dbReference>
<evidence type="ECO:0000313" key="4">
    <source>
        <dbReference type="Proteomes" id="UP000251889"/>
    </source>
</evidence>
<keyword evidence="4" id="KW-1185">Reference proteome</keyword>
<reference evidence="3 4" key="1">
    <citation type="submission" date="2018-06" db="EMBL/GenBank/DDBJ databases">
        <title>Chryseolinea flavus sp. nov., a member of the phylum Bacteroidetes isolated from soil.</title>
        <authorList>
            <person name="Li Y."/>
            <person name="Wang J."/>
        </authorList>
    </citation>
    <scope>NUCLEOTIDE SEQUENCE [LARGE SCALE GENOMIC DNA]</scope>
    <source>
        <strain evidence="3 4">SDU1-6</strain>
    </source>
</reference>
<dbReference type="RefSeq" id="WP_112745932.1">
    <property type="nucleotide sequence ID" value="NZ_QMFY01000002.1"/>
</dbReference>
<dbReference type="InterPro" id="IPR025970">
    <property type="entry name" value="SusE"/>
</dbReference>
<protein>
    <recommendedName>
        <fullName evidence="2">SusE outer membrane protein domain-containing protein</fullName>
    </recommendedName>
</protein>